<gene>
    <name evidence="6" type="ORF">C4D60_Mb08t08790</name>
</gene>
<dbReference type="InterPro" id="IPR008278">
    <property type="entry name" value="4-PPantetheinyl_Trfase_dom"/>
</dbReference>
<name>A0A4S8K2D1_MUSBA</name>
<evidence type="ECO:0000256" key="1">
    <source>
        <dbReference type="ARBA" id="ARBA00013172"/>
    </source>
</evidence>
<proteinExistence type="predicted"/>
<dbReference type="PANTHER" id="PTHR12215">
    <property type="entry name" value="PHOSPHOPANTETHEINE TRANSFERASE"/>
    <property type="match status" value="1"/>
</dbReference>
<dbReference type="Pfam" id="PF22624">
    <property type="entry name" value="AASDHPPT_N"/>
    <property type="match status" value="1"/>
</dbReference>
<dbReference type="EMBL" id="PYDT01000002">
    <property type="protein sequence ID" value="THU68906.1"/>
    <property type="molecule type" value="Genomic_DNA"/>
</dbReference>
<evidence type="ECO:0000256" key="3">
    <source>
        <dbReference type="SAM" id="SignalP"/>
    </source>
</evidence>
<dbReference type="AlphaFoldDB" id="A0A4S8K2D1"/>
<feature type="domain" description="4'-phosphopantetheinyl transferase" evidence="4">
    <location>
        <begin position="141"/>
        <end position="249"/>
    </location>
</feature>
<dbReference type="SUPFAM" id="SSF56214">
    <property type="entry name" value="4'-phosphopantetheinyl transferase"/>
    <property type="match status" value="2"/>
</dbReference>
<feature type="chain" id="PRO_5020946340" description="holo-[acyl-carrier-protein] synthase" evidence="3">
    <location>
        <begin position="17"/>
        <end position="286"/>
    </location>
</feature>
<accession>A0A4S8K2D1</accession>
<dbReference type="Gene3D" id="3.90.470.20">
    <property type="entry name" value="4'-phosphopantetheinyl transferase domain"/>
    <property type="match status" value="2"/>
</dbReference>
<dbReference type="GO" id="GO:0019878">
    <property type="term" value="P:lysine biosynthetic process via aminoadipic acid"/>
    <property type="evidence" value="ECO:0007669"/>
    <property type="project" value="TreeGrafter"/>
</dbReference>
<comment type="caution">
    <text evidence="6">The sequence shown here is derived from an EMBL/GenBank/DDBJ whole genome shotgun (WGS) entry which is preliminary data.</text>
</comment>
<keyword evidence="3" id="KW-0732">Signal</keyword>
<feature type="signal peptide" evidence="3">
    <location>
        <begin position="1"/>
        <end position="16"/>
    </location>
</feature>
<dbReference type="GO" id="GO:0000287">
    <property type="term" value="F:magnesium ion binding"/>
    <property type="evidence" value="ECO:0007669"/>
    <property type="project" value="InterPro"/>
</dbReference>
<keyword evidence="7" id="KW-1185">Reference proteome</keyword>
<dbReference type="Pfam" id="PF01648">
    <property type="entry name" value="ACPS"/>
    <property type="match status" value="1"/>
</dbReference>
<dbReference type="Proteomes" id="UP000317650">
    <property type="component" value="Chromosome 8"/>
</dbReference>
<reference evidence="6 7" key="1">
    <citation type="journal article" date="2019" name="Nat. Plants">
        <title>Genome sequencing of Musa balbisiana reveals subgenome evolution and function divergence in polyploid bananas.</title>
        <authorList>
            <person name="Yao X."/>
        </authorList>
    </citation>
    <scope>NUCLEOTIDE SEQUENCE [LARGE SCALE GENOMIC DNA]</scope>
    <source>
        <strain evidence="7">cv. DH-PKW</strain>
        <tissue evidence="6">Leaves</tissue>
    </source>
</reference>
<evidence type="ECO:0000313" key="7">
    <source>
        <dbReference type="Proteomes" id="UP000317650"/>
    </source>
</evidence>
<protein>
    <recommendedName>
        <fullName evidence="1">holo-[acyl-carrier-protein] synthase</fullName>
        <ecNumber evidence="1">2.7.8.7</ecNumber>
    </recommendedName>
</protein>
<evidence type="ECO:0000256" key="2">
    <source>
        <dbReference type="ARBA" id="ARBA00022679"/>
    </source>
</evidence>
<dbReference type="PANTHER" id="PTHR12215:SF10">
    <property type="entry name" value="L-AMINOADIPATE-SEMIALDEHYDE DEHYDROGENASE-PHOSPHOPANTETHEINYL TRANSFERASE"/>
    <property type="match status" value="1"/>
</dbReference>
<dbReference type="InterPro" id="IPR050559">
    <property type="entry name" value="P-Pant_transferase_sf"/>
</dbReference>
<keyword evidence="2" id="KW-0808">Transferase</keyword>
<dbReference type="FunFam" id="3.90.470.20:FF:000003">
    <property type="entry name" value="L-aminoadipate-semialdehyde dehydrogenase-phosphopantetheinyl transferase"/>
    <property type="match status" value="1"/>
</dbReference>
<dbReference type="InterPro" id="IPR037143">
    <property type="entry name" value="4-PPantetheinyl_Trfase_dom_sf"/>
</dbReference>
<dbReference type="GO" id="GO:0005829">
    <property type="term" value="C:cytosol"/>
    <property type="evidence" value="ECO:0007669"/>
    <property type="project" value="TreeGrafter"/>
</dbReference>
<sequence>MMGILFSRILITPIDFVGVVTVGGLEMENGVRRWLVNISQWNPSEAQFASVISLFRVDEQTAITRYIKFEDKKRALVSRLLQYSLVHEVLGIPSDKIIIHRTAEGKPYLKNSIDFPFSNFNFNVSHHGDYVGIASEPLCLVGLDIVSITTPKQETELEFINNFSPYLTALEWKNIAHAGSSEEMLAEFYRYWCLKEAFVKAIGAGLDYGLCRLEFHHTNWTGVSVYIDGVESKKWRFSLSKLDEKHWASIARGLPNKANELCCSDLSLPELGFTFRTVEELISNVN</sequence>
<dbReference type="FunFam" id="3.90.470.20:FF:000013">
    <property type="entry name" value="L-aminoadipate-semialdehyde dehydrogenase-phosphopantetheinyl transferase"/>
    <property type="match status" value="1"/>
</dbReference>
<feature type="domain" description="4'-phosphopantetheinyl transferase N-terminal" evidence="5">
    <location>
        <begin position="40"/>
        <end position="137"/>
    </location>
</feature>
<evidence type="ECO:0000313" key="6">
    <source>
        <dbReference type="EMBL" id="THU68906.1"/>
    </source>
</evidence>
<dbReference type="STRING" id="52838.A0A4S8K2D1"/>
<evidence type="ECO:0000259" key="4">
    <source>
        <dbReference type="Pfam" id="PF01648"/>
    </source>
</evidence>
<organism evidence="6 7">
    <name type="scientific">Musa balbisiana</name>
    <name type="common">Banana</name>
    <dbReference type="NCBI Taxonomy" id="52838"/>
    <lineage>
        <taxon>Eukaryota</taxon>
        <taxon>Viridiplantae</taxon>
        <taxon>Streptophyta</taxon>
        <taxon>Embryophyta</taxon>
        <taxon>Tracheophyta</taxon>
        <taxon>Spermatophyta</taxon>
        <taxon>Magnoliopsida</taxon>
        <taxon>Liliopsida</taxon>
        <taxon>Zingiberales</taxon>
        <taxon>Musaceae</taxon>
        <taxon>Musa</taxon>
    </lineage>
</organism>
<dbReference type="InterPro" id="IPR055066">
    <property type="entry name" value="AASDHPPT_N"/>
</dbReference>
<evidence type="ECO:0000259" key="5">
    <source>
        <dbReference type="Pfam" id="PF22624"/>
    </source>
</evidence>
<dbReference type="GO" id="GO:0008897">
    <property type="term" value="F:holo-[acyl-carrier-protein] synthase activity"/>
    <property type="evidence" value="ECO:0007669"/>
    <property type="project" value="UniProtKB-EC"/>
</dbReference>
<dbReference type="EC" id="2.7.8.7" evidence="1"/>